<evidence type="ECO:0000313" key="3">
    <source>
        <dbReference type="EMBL" id="QNP43919.1"/>
    </source>
</evidence>
<evidence type="ECO:0000313" key="4">
    <source>
        <dbReference type="Proteomes" id="UP000516134"/>
    </source>
</evidence>
<dbReference type="EMBL" id="CP060780">
    <property type="protein sequence ID" value="QNP43919.1"/>
    <property type="molecule type" value="Genomic_DNA"/>
</dbReference>
<sequence>MQDITSVKPLAGLRIVSSGLGLVAAFAALTVFTVHEAEARGPGGALGVKGGTFSRPSGSRLGQHSGSRPQRTSAQEPQTGSSTGASRNAQAKRGNGNSTTATNTGNNRAGAMNTGNANSGVVGSGNGNTNVVNNGNVGSGNVNTGNVAVGNDVDVNVNSGWAGYPAGTGAAYATGVAVGATATTVAVGSYRSTLPASCYPYTYGTSRYYSCAGTWYQQTYNSGSTVYVVVSDPRGNNPALAAFAALALIANSTKNQTTKERT</sequence>
<organism evidence="3 4">
    <name type="scientific">Sphingomonas daechungensis</name>
    <dbReference type="NCBI Taxonomy" id="1176646"/>
    <lineage>
        <taxon>Bacteria</taxon>
        <taxon>Pseudomonadati</taxon>
        <taxon>Pseudomonadota</taxon>
        <taxon>Alphaproteobacteria</taxon>
        <taxon>Sphingomonadales</taxon>
        <taxon>Sphingomonadaceae</taxon>
        <taxon>Sphingomonas</taxon>
    </lineage>
</organism>
<name>A0ABX6T3B2_9SPHN</name>
<dbReference type="RefSeq" id="WP_187715343.1">
    <property type="nucleotide sequence ID" value="NZ_CP060780.1"/>
</dbReference>
<dbReference type="Proteomes" id="UP000516134">
    <property type="component" value="Chromosome"/>
</dbReference>
<evidence type="ECO:0000256" key="1">
    <source>
        <dbReference type="SAM" id="MobiDB-lite"/>
    </source>
</evidence>
<keyword evidence="2" id="KW-0812">Transmembrane</keyword>
<keyword evidence="4" id="KW-1185">Reference proteome</keyword>
<keyword evidence="2" id="KW-1133">Transmembrane helix</keyword>
<feature type="region of interest" description="Disordered" evidence="1">
    <location>
        <begin position="40"/>
        <end position="138"/>
    </location>
</feature>
<accession>A0ABX6T3B2</accession>
<keyword evidence="2" id="KW-0472">Membrane</keyword>
<feature type="compositionally biased region" description="Gly residues" evidence="1">
    <location>
        <begin position="41"/>
        <end position="50"/>
    </location>
</feature>
<feature type="compositionally biased region" description="Polar residues" evidence="1">
    <location>
        <begin position="54"/>
        <end position="89"/>
    </location>
</feature>
<feature type="transmembrane region" description="Helical" evidence="2">
    <location>
        <begin position="12"/>
        <end position="32"/>
    </location>
</feature>
<gene>
    <name evidence="3" type="ORF">H9L15_04685</name>
</gene>
<protein>
    <submittedName>
        <fullName evidence="3">Uncharacterized protein</fullName>
    </submittedName>
</protein>
<proteinExistence type="predicted"/>
<reference evidence="3 4" key="1">
    <citation type="submission" date="2020-08" db="EMBL/GenBank/DDBJ databases">
        <title>Genome sequence of Sphingomonas daechungensis KACC 18115T.</title>
        <authorList>
            <person name="Hyun D.-W."/>
            <person name="Bae J.-W."/>
        </authorList>
    </citation>
    <scope>NUCLEOTIDE SEQUENCE [LARGE SCALE GENOMIC DNA]</scope>
    <source>
        <strain evidence="3 4">KACC 18115</strain>
    </source>
</reference>
<evidence type="ECO:0000256" key="2">
    <source>
        <dbReference type="SAM" id="Phobius"/>
    </source>
</evidence>
<feature type="compositionally biased region" description="Low complexity" evidence="1">
    <location>
        <begin position="94"/>
        <end position="138"/>
    </location>
</feature>